<dbReference type="HOGENOM" id="CLU_1807687_0_0_1"/>
<proteinExistence type="predicted"/>
<dbReference type="Proteomes" id="UP000011081">
    <property type="component" value="Unassembled WGS sequence"/>
</dbReference>
<dbReference type="GeneID" id="19880493"/>
<protein>
    <submittedName>
        <fullName evidence="1">Uncharacterized protein</fullName>
    </submittedName>
</protein>
<reference evidence="2" key="1">
    <citation type="submission" date="2011-03" db="EMBL/GenBank/DDBJ databases">
        <title>The genome sequence of Vavraia culicis strain floridensis.</title>
        <authorList>
            <consortium name="The Broad Institute Genome Sequencing Platform"/>
            <person name="Cuomo C."/>
            <person name="Becnel J."/>
            <person name="Sanscrainte N."/>
            <person name="Young S.K."/>
            <person name="Zeng Q."/>
            <person name="Gargeya S."/>
            <person name="Fitzgerald M."/>
            <person name="Haas B."/>
            <person name="Abouelleil A."/>
            <person name="Alvarado L."/>
            <person name="Arachchi H.M."/>
            <person name="Berlin A."/>
            <person name="Chapman S.B."/>
            <person name="Gearin G."/>
            <person name="Goldberg J."/>
            <person name="Griggs A."/>
            <person name="Gujja S."/>
            <person name="Hansen M."/>
            <person name="Heiman D."/>
            <person name="Howarth C."/>
            <person name="Larimer J."/>
            <person name="Lui A."/>
            <person name="MacDonald P.J.P."/>
            <person name="McCowen C."/>
            <person name="Montmayeur A."/>
            <person name="Murphy C."/>
            <person name="Neiman D."/>
            <person name="Pearson M."/>
            <person name="Priest M."/>
            <person name="Roberts A."/>
            <person name="Saif S."/>
            <person name="Shea T."/>
            <person name="Sisk P."/>
            <person name="Stolte C."/>
            <person name="Sykes S."/>
            <person name="Wortman J."/>
            <person name="Nusbaum C."/>
            <person name="Birren B."/>
        </authorList>
    </citation>
    <scope>NUCLEOTIDE SEQUENCE [LARGE SCALE GENOMIC DNA]</scope>
    <source>
        <strain evidence="2">floridensis</strain>
    </source>
</reference>
<dbReference type="InParanoid" id="L2GRI5"/>
<dbReference type="EMBL" id="GL877494">
    <property type="protein sequence ID" value="ELA45878.1"/>
    <property type="molecule type" value="Genomic_DNA"/>
</dbReference>
<accession>L2GRI5</accession>
<name>L2GRI5_VAVCU</name>
<evidence type="ECO:0000313" key="1">
    <source>
        <dbReference type="EMBL" id="ELA45878.1"/>
    </source>
</evidence>
<sequence>MYIKNCIQKYMLLFILPVVSEYFKLQSMAVPDFFVGENQAKELTLVEEQFADVFMLEFAGLSRDDFITVLTKHGVIWELDEAMGRLYYTDFKHGGLNQRFKVVKRPFGLHKIMNGLNSCITLDFKSEGFHKITCDDHDLKQYFRLVQMPNRGL</sequence>
<dbReference type="InterPro" id="IPR035992">
    <property type="entry name" value="Ricin_B-like_lectins"/>
</dbReference>
<dbReference type="AlphaFoldDB" id="L2GRI5"/>
<dbReference type="SUPFAM" id="SSF50370">
    <property type="entry name" value="Ricin B-like lectins"/>
    <property type="match status" value="1"/>
</dbReference>
<gene>
    <name evidence="1" type="ORF">VCUG_02633</name>
</gene>
<dbReference type="RefSeq" id="XP_008075641.1">
    <property type="nucleotide sequence ID" value="XM_008077450.1"/>
</dbReference>
<keyword evidence="2" id="KW-1185">Reference proteome</keyword>
<organism evidence="1 2">
    <name type="scientific">Vavraia culicis (isolate floridensis)</name>
    <name type="common">Microsporidian parasite</name>
    <dbReference type="NCBI Taxonomy" id="948595"/>
    <lineage>
        <taxon>Eukaryota</taxon>
        <taxon>Fungi</taxon>
        <taxon>Fungi incertae sedis</taxon>
        <taxon>Microsporidia</taxon>
        <taxon>Pleistophoridae</taxon>
        <taxon>Vavraia</taxon>
    </lineage>
</organism>
<dbReference type="VEuPathDB" id="MicrosporidiaDB:VCUG_02633"/>
<evidence type="ECO:0000313" key="2">
    <source>
        <dbReference type="Proteomes" id="UP000011081"/>
    </source>
</evidence>